<dbReference type="CDD" id="cd00635">
    <property type="entry name" value="PLPDE_III_YBL036c_like"/>
    <property type="match status" value="1"/>
</dbReference>
<evidence type="ECO:0000256" key="2">
    <source>
        <dbReference type="HAMAP-Rule" id="MF_02087"/>
    </source>
</evidence>
<organism evidence="6 7">
    <name type="scientific">Antricoccus suffuscus</name>
    <dbReference type="NCBI Taxonomy" id="1629062"/>
    <lineage>
        <taxon>Bacteria</taxon>
        <taxon>Bacillati</taxon>
        <taxon>Actinomycetota</taxon>
        <taxon>Actinomycetes</taxon>
        <taxon>Geodermatophilales</taxon>
        <taxon>Antricoccaceae</taxon>
        <taxon>Antricoccus</taxon>
    </lineage>
</organism>
<protein>
    <recommendedName>
        <fullName evidence="2">Pyridoxal phosphate homeostasis protein</fullName>
        <shortName evidence="2">PLP homeostasis protein</shortName>
    </recommendedName>
</protein>
<dbReference type="NCBIfam" id="TIGR00044">
    <property type="entry name" value="YggS family pyridoxal phosphate-dependent enzyme"/>
    <property type="match status" value="1"/>
</dbReference>
<evidence type="ECO:0000256" key="1">
    <source>
        <dbReference type="ARBA" id="ARBA00022898"/>
    </source>
</evidence>
<dbReference type="PANTHER" id="PTHR10146:SF14">
    <property type="entry name" value="PYRIDOXAL PHOSPHATE HOMEOSTASIS PROTEIN"/>
    <property type="match status" value="1"/>
</dbReference>
<dbReference type="EMBL" id="PVUE01000010">
    <property type="protein sequence ID" value="PRZ41421.1"/>
    <property type="molecule type" value="Genomic_DNA"/>
</dbReference>
<dbReference type="AlphaFoldDB" id="A0A2T0ZYI9"/>
<dbReference type="InterPro" id="IPR029066">
    <property type="entry name" value="PLP-binding_barrel"/>
</dbReference>
<proteinExistence type="inferred from homology"/>
<comment type="similarity">
    <text evidence="2 4">Belongs to the pyridoxal phosphate-binding protein YggS/PROSC family.</text>
</comment>
<sequence length="222" mass="24158">MRAGRPPEDVTLVAVTKNFPASYVTAAVASGLTNVGESKAQELAAKRIELPELDVRWHFIGRLQRNKVRSVLEHADVVQSVDRVALARAIAKAARESDRFNPSRRLQIMLQVDLDPSPPNVDKDSTSARGGVHPDQLLELAAEVAACDVLELTGVMSIAPLGYDPADCFRRLARLREQLREVYPTATEISAGMSGDFAVAIENQATLVRVGTALFGSRELPF</sequence>
<dbReference type="InterPro" id="IPR011078">
    <property type="entry name" value="PyrdxlP_homeostasis"/>
</dbReference>
<evidence type="ECO:0000313" key="7">
    <source>
        <dbReference type="Proteomes" id="UP000237752"/>
    </source>
</evidence>
<dbReference type="PANTHER" id="PTHR10146">
    <property type="entry name" value="PROLINE SYNTHETASE CO-TRANSCRIBED BACTERIAL HOMOLOG PROTEIN"/>
    <property type="match status" value="1"/>
</dbReference>
<feature type="modified residue" description="N6-(pyridoxal phosphate)lysine" evidence="2 3">
    <location>
        <position position="17"/>
    </location>
</feature>
<keyword evidence="7" id="KW-1185">Reference proteome</keyword>
<evidence type="ECO:0000313" key="6">
    <source>
        <dbReference type="EMBL" id="PRZ41421.1"/>
    </source>
</evidence>
<dbReference type="Gene3D" id="3.20.20.10">
    <property type="entry name" value="Alanine racemase"/>
    <property type="match status" value="1"/>
</dbReference>
<dbReference type="InterPro" id="IPR001608">
    <property type="entry name" value="Ala_racemase_N"/>
</dbReference>
<dbReference type="PIRSF" id="PIRSF004848">
    <property type="entry name" value="YBL036c_PLPDEIII"/>
    <property type="match status" value="1"/>
</dbReference>
<gene>
    <name evidence="6" type="ORF">CLV47_110149</name>
</gene>
<comment type="caution">
    <text evidence="6">The sequence shown here is derived from an EMBL/GenBank/DDBJ whole genome shotgun (WGS) entry which is preliminary data.</text>
</comment>
<accession>A0A2T0ZYI9</accession>
<dbReference type="HAMAP" id="MF_02087">
    <property type="entry name" value="PLP_homeostasis"/>
    <property type="match status" value="1"/>
</dbReference>
<evidence type="ECO:0000256" key="4">
    <source>
        <dbReference type="RuleBase" id="RU004514"/>
    </source>
</evidence>
<dbReference type="Pfam" id="PF01168">
    <property type="entry name" value="Ala_racemase_N"/>
    <property type="match status" value="1"/>
</dbReference>
<evidence type="ECO:0000259" key="5">
    <source>
        <dbReference type="Pfam" id="PF01168"/>
    </source>
</evidence>
<comment type="cofactor">
    <cofactor evidence="3">
        <name>pyridoxal 5'-phosphate</name>
        <dbReference type="ChEBI" id="CHEBI:597326"/>
    </cofactor>
</comment>
<feature type="domain" description="Alanine racemase N-terminal" evidence="5">
    <location>
        <begin position="10"/>
        <end position="218"/>
    </location>
</feature>
<dbReference type="PROSITE" id="PS01211">
    <property type="entry name" value="UPF0001"/>
    <property type="match status" value="1"/>
</dbReference>
<name>A0A2T0ZYI9_9ACTN</name>
<dbReference type="SUPFAM" id="SSF51419">
    <property type="entry name" value="PLP-binding barrel"/>
    <property type="match status" value="1"/>
</dbReference>
<evidence type="ECO:0000256" key="3">
    <source>
        <dbReference type="PIRSR" id="PIRSR004848-1"/>
    </source>
</evidence>
<reference evidence="6 7" key="1">
    <citation type="submission" date="2018-03" db="EMBL/GenBank/DDBJ databases">
        <title>Genomic Encyclopedia of Archaeal and Bacterial Type Strains, Phase II (KMG-II): from individual species to whole genera.</title>
        <authorList>
            <person name="Goeker M."/>
        </authorList>
    </citation>
    <scope>NUCLEOTIDE SEQUENCE [LARGE SCALE GENOMIC DNA]</scope>
    <source>
        <strain evidence="6 7">DSM 100065</strain>
    </source>
</reference>
<comment type="function">
    <text evidence="2">Pyridoxal 5'-phosphate (PLP)-binding protein, which is involved in PLP homeostasis.</text>
</comment>
<keyword evidence="1 2" id="KW-0663">Pyridoxal phosphate</keyword>
<dbReference type="Proteomes" id="UP000237752">
    <property type="component" value="Unassembled WGS sequence"/>
</dbReference>
<dbReference type="GO" id="GO:0030170">
    <property type="term" value="F:pyridoxal phosphate binding"/>
    <property type="evidence" value="ECO:0007669"/>
    <property type="project" value="UniProtKB-UniRule"/>
</dbReference>